<keyword evidence="3" id="KW-1185">Reference proteome</keyword>
<proteinExistence type="predicted"/>
<comment type="caution">
    <text evidence="2">The sequence shown here is derived from an EMBL/GenBank/DDBJ whole genome shotgun (WGS) entry which is preliminary data.</text>
</comment>
<feature type="region of interest" description="Disordered" evidence="1">
    <location>
        <begin position="1"/>
        <end position="28"/>
    </location>
</feature>
<evidence type="ECO:0000313" key="2">
    <source>
        <dbReference type="EMBL" id="OQE11940.1"/>
    </source>
</evidence>
<dbReference type="AlphaFoldDB" id="A0A1V6SDT7"/>
<protein>
    <submittedName>
        <fullName evidence="2">Uncharacterized protein</fullName>
    </submittedName>
</protein>
<name>A0A1V6SDT7_9EURO</name>
<organism evidence="2 3">
    <name type="scientific">Penicillium flavigenum</name>
    <dbReference type="NCBI Taxonomy" id="254877"/>
    <lineage>
        <taxon>Eukaryota</taxon>
        <taxon>Fungi</taxon>
        <taxon>Dikarya</taxon>
        <taxon>Ascomycota</taxon>
        <taxon>Pezizomycotina</taxon>
        <taxon>Eurotiomycetes</taxon>
        <taxon>Eurotiomycetidae</taxon>
        <taxon>Eurotiales</taxon>
        <taxon>Aspergillaceae</taxon>
        <taxon>Penicillium</taxon>
    </lineage>
</organism>
<evidence type="ECO:0000256" key="1">
    <source>
        <dbReference type="SAM" id="MobiDB-lite"/>
    </source>
</evidence>
<dbReference type="Proteomes" id="UP000191342">
    <property type="component" value="Unassembled WGS sequence"/>
</dbReference>
<reference evidence="3" key="1">
    <citation type="journal article" date="2017" name="Nat. Microbiol.">
        <title>Global analysis of biosynthetic gene clusters reveals vast potential of secondary metabolite production in Penicillium species.</title>
        <authorList>
            <person name="Nielsen J.C."/>
            <person name="Grijseels S."/>
            <person name="Prigent S."/>
            <person name="Ji B."/>
            <person name="Dainat J."/>
            <person name="Nielsen K.F."/>
            <person name="Frisvad J.C."/>
            <person name="Workman M."/>
            <person name="Nielsen J."/>
        </authorList>
    </citation>
    <scope>NUCLEOTIDE SEQUENCE [LARGE SCALE GENOMIC DNA]</scope>
    <source>
        <strain evidence="3">IBT 14082</strain>
    </source>
</reference>
<gene>
    <name evidence="2" type="ORF">PENFLA_c067G02527</name>
</gene>
<accession>A0A1V6SDT7</accession>
<sequence length="59" mass="6620">MASEAVTKASTRDRSTFRTANTVRKGERHKIRKFSSDDLSSFYDEASALKTVSRLPPKS</sequence>
<evidence type="ECO:0000313" key="3">
    <source>
        <dbReference type="Proteomes" id="UP000191342"/>
    </source>
</evidence>
<dbReference type="EMBL" id="MLQL01000067">
    <property type="protein sequence ID" value="OQE11940.1"/>
    <property type="molecule type" value="Genomic_DNA"/>
</dbReference>